<keyword evidence="2" id="KW-1185">Reference proteome</keyword>
<reference evidence="2" key="1">
    <citation type="submission" date="2015-01" db="EMBL/GenBank/DDBJ databases">
        <authorList>
            <person name="Aksoy S."/>
            <person name="Warren W."/>
            <person name="Wilson R.K."/>
        </authorList>
    </citation>
    <scope>NUCLEOTIDE SEQUENCE [LARGE SCALE GENOMIC DNA]</scope>
    <source>
        <strain evidence="2">IAEA</strain>
    </source>
</reference>
<accession>A0A1B0B9H3</accession>
<reference evidence="1" key="2">
    <citation type="submission" date="2020-05" db="UniProtKB">
        <authorList>
            <consortium name="EnsemblMetazoa"/>
        </authorList>
    </citation>
    <scope>IDENTIFICATION</scope>
    <source>
        <strain evidence="1">IAEA</strain>
    </source>
</reference>
<dbReference type="Proteomes" id="UP000092460">
    <property type="component" value="Unassembled WGS sequence"/>
</dbReference>
<dbReference type="EnsemblMetazoa" id="GPPI023068-RA">
    <property type="protein sequence ID" value="GPPI023068-PA"/>
    <property type="gene ID" value="GPPI023068"/>
</dbReference>
<dbReference type="VEuPathDB" id="VectorBase:GPPI023068"/>
<organism evidence="1 2">
    <name type="scientific">Glossina palpalis gambiensis</name>
    <dbReference type="NCBI Taxonomy" id="67801"/>
    <lineage>
        <taxon>Eukaryota</taxon>
        <taxon>Metazoa</taxon>
        <taxon>Ecdysozoa</taxon>
        <taxon>Arthropoda</taxon>
        <taxon>Hexapoda</taxon>
        <taxon>Insecta</taxon>
        <taxon>Pterygota</taxon>
        <taxon>Neoptera</taxon>
        <taxon>Endopterygota</taxon>
        <taxon>Diptera</taxon>
        <taxon>Brachycera</taxon>
        <taxon>Muscomorpha</taxon>
        <taxon>Hippoboscoidea</taxon>
        <taxon>Glossinidae</taxon>
        <taxon>Glossina</taxon>
    </lineage>
</organism>
<protein>
    <submittedName>
        <fullName evidence="1">Uncharacterized protein</fullName>
    </submittedName>
</protein>
<sequence length="122" mass="13744">MITDVPNVIAANEFNYKTMTDGSYGELMCIIETSPQDTLRRPELYRRLPALTFDDNNINGRTEPNRAVEITHLRVQHANLNRSFATLRGNTNIVESIACTNIWPSSSTNINEGSSSQYQSIH</sequence>
<evidence type="ECO:0000313" key="2">
    <source>
        <dbReference type="Proteomes" id="UP000092460"/>
    </source>
</evidence>
<proteinExistence type="predicted"/>
<name>A0A1B0B9H3_9MUSC</name>
<dbReference type="AlphaFoldDB" id="A0A1B0B9H3"/>
<dbReference type="EMBL" id="JXJN01010376">
    <property type="status" value="NOT_ANNOTATED_CDS"/>
    <property type="molecule type" value="Genomic_DNA"/>
</dbReference>
<evidence type="ECO:0000313" key="1">
    <source>
        <dbReference type="EnsemblMetazoa" id="GPPI023068-PA"/>
    </source>
</evidence>